<protein>
    <submittedName>
        <fullName evidence="6">Integral membrane sensor signal transduction histidine kinase</fullName>
    </submittedName>
</protein>
<keyword evidence="4" id="KW-0472">Membrane</keyword>
<dbReference type="Pfam" id="PF02518">
    <property type="entry name" value="HATPase_c"/>
    <property type="match status" value="1"/>
</dbReference>
<dbReference type="Proteomes" id="UP000006844">
    <property type="component" value="Chromosome"/>
</dbReference>
<dbReference type="RefSeq" id="WP_013570332.1">
    <property type="nucleotide sequence ID" value="NC_014963.1"/>
</dbReference>
<dbReference type="InterPro" id="IPR050482">
    <property type="entry name" value="Sensor_HK_TwoCompSys"/>
</dbReference>
<dbReference type="PANTHER" id="PTHR24421:SF63">
    <property type="entry name" value="SENSOR HISTIDINE KINASE DESK"/>
    <property type="match status" value="1"/>
</dbReference>
<dbReference type="KEGG" id="tsa:AciPR4_3853"/>
<dbReference type="CDD" id="cd16917">
    <property type="entry name" value="HATPase_UhpB-NarQ-NarX-like"/>
    <property type="match status" value="1"/>
</dbReference>
<dbReference type="Pfam" id="PF07730">
    <property type="entry name" value="HisKA_3"/>
    <property type="match status" value="1"/>
</dbReference>
<evidence type="ECO:0000259" key="5">
    <source>
        <dbReference type="SMART" id="SM00387"/>
    </source>
</evidence>
<keyword evidence="7" id="KW-1185">Reference proteome</keyword>
<dbReference type="GO" id="GO:0016020">
    <property type="term" value="C:membrane"/>
    <property type="evidence" value="ECO:0007669"/>
    <property type="project" value="InterPro"/>
</dbReference>
<sequence>MEKKKKGGLFQRHLALAYTLFFFIDPIERHSVTHWMWFALVYVLFLALYVAVPFVRGHVRIAVLVALFILPFLYVPFSESASGMFCFSLASLPFIMKDANAVIRILLLQVALIVSEGLVLGLSPWNFGVGTFFTVIVTLTNLHFAQKAEADRKLLMAQSEVERLAKTAERERIARDLHDVLGHTLTLVVLKSQVAERLIATDPEKATEEVRQIQTSARQALAEVREAVLGFRSHGLAAELEKAEDVLRSAGIACEQGMDPVTLPTLLSREQEMALTLGVREAVTNVVRHSHASQCSLRVDVAGKTVRMIVSDDGVGGDGHGGFGLKGMRERVEMLGGKLLLDGASGMRLVVEMPL</sequence>
<dbReference type="Gene3D" id="1.20.5.1930">
    <property type="match status" value="1"/>
</dbReference>
<dbReference type="SUPFAM" id="SSF55874">
    <property type="entry name" value="ATPase domain of HSP90 chaperone/DNA topoisomerase II/histidine kinase"/>
    <property type="match status" value="1"/>
</dbReference>
<feature type="transmembrane region" description="Helical" evidence="4">
    <location>
        <begin position="61"/>
        <end position="89"/>
    </location>
</feature>
<name>E8V245_TERSS</name>
<feature type="transmembrane region" description="Helical" evidence="4">
    <location>
        <begin position="35"/>
        <end position="55"/>
    </location>
</feature>
<evidence type="ECO:0000313" key="7">
    <source>
        <dbReference type="Proteomes" id="UP000006844"/>
    </source>
</evidence>
<dbReference type="AlphaFoldDB" id="E8V245"/>
<evidence type="ECO:0000256" key="2">
    <source>
        <dbReference type="ARBA" id="ARBA00022777"/>
    </source>
</evidence>
<dbReference type="InterPro" id="IPR036890">
    <property type="entry name" value="HATPase_C_sf"/>
</dbReference>
<keyword evidence="4" id="KW-1133">Transmembrane helix</keyword>
<dbReference type="InterPro" id="IPR011712">
    <property type="entry name" value="Sig_transdc_His_kin_sub3_dim/P"/>
</dbReference>
<evidence type="ECO:0000313" key="6">
    <source>
        <dbReference type="EMBL" id="ADV84602.1"/>
    </source>
</evidence>
<dbReference type="eggNOG" id="COG4585">
    <property type="taxonomic scope" value="Bacteria"/>
</dbReference>
<feature type="transmembrane region" description="Helical" evidence="4">
    <location>
        <begin position="101"/>
        <end position="119"/>
    </location>
</feature>
<keyword evidence="2 6" id="KW-0418">Kinase</keyword>
<evidence type="ECO:0000256" key="4">
    <source>
        <dbReference type="SAM" id="Phobius"/>
    </source>
</evidence>
<gene>
    <name evidence="6" type="ordered locus">AciPR4_3853</name>
</gene>
<organism evidence="6 7">
    <name type="scientific">Terriglobus saanensis (strain ATCC BAA-1853 / DSM 23119 / SP1PR4)</name>
    <dbReference type="NCBI Taxonomy" id="401053"/>
    <lineage>
        <taxon>Bacteria</taxon>
        <taxon>Pseudomonadati</taxon>
        <taxon>Acidobacteriota</taxon>
        <taxon>Terriglobia</taxon>
        <taxon>Terriglobales</taxon>
        <taxon>Acidobacteriaceae</taxon>
        <taxon>Terriglobus</taxon>
    </lineage>
</organism>
<dbReference type="InterPro" id="IPR003594">
    <property type="entry name" value="HATPase_dom"/>
</dbReference>
<dbReference type="PANTHER" id="PTHR24421">
    <property type="entry name" value="NITRATE/NITRITE SENSOR PROTEIN NARX-RELATED"/>
    <property type="match status" value="1"/>
</dbReference>
<dbReference type="STRING" id="401053.AciPR4_3853"/>
<feature type="domain" description="Histidine kinase/HSP90-like ATPase" evidence="5">
    <location>
        <begin position="270"/>
        <end position="355"/>
    </location>
</feature>
<evidence type="ECO:0000256" key="1">
    <source>
        <dbReference type="ARBA" id="ARBA00022679"/>
    </source>
</evidence>
<reference evidence="6 7" key="1">
    <citation type="journal article" date="2012" name="Stand. Genomic Sci.">
        <title>Complete genome sequence of Terriglobus saanensis type strain SP1PR4(T), an Acidobacteria from tundra soil.</title>
        <authorList>
            <person name="Rawat S.R."/>
            <person name="Mannisto M.K."/>
            <person name="Starovoytov V."/>
            <person name="Goodwin L."/>
            <person name="Nolan M."/>
            <person name="Hauser L."/>
            <person name="Land M."/>
            <person name="Davenport K.W."/>
            <person name="Woyke T."/>
            <person name="Haggblom M.M."/>
        </authorList>
    </citation>
    <scope>NUCLEOTIDE SEQUENCE</scope>
    <source>
        <strain evidence="7">ATCC BAA-1853 / DSM 23119 / SP1PR4</strain>
    </source>
</reference>
<feature type="transmembrane region" description="Helical" evidence="4">
    <location>
        <begin position="125"/>
        <end position="144"/>
    </location>
</feature>
<evidence type="ECO:0000256" key="3">
    <source>
        <dbReference type="ARBA" id="ARBA00023012"/>
    </source>
</evidence>
<accession>E8V245</accession>
<dbReference type="SMART" id="SM00387">
    <property type="entry name" value="HATPase_c"/>
    <property type="match status" value="1"/>
</dbReference>
<dbReference type="HOGENOM" id="CLU_000445_20_8_0"/>
<dbReference type="Gene3D" id="3.30.565.10">
    <property type="entry name" value="Histidine kinase-like ATPase, C-terminal domain"/>
    <property type="match status" value="1"/>
</dbReference>
<dbReference type="GO" id="GO:0046983">
    <property type="term" value="F:protein dimerization activity"/>
    <property type="evidence" value="ECO:0007669"/>
    <property type="project" value="InterPro"/>
</dbReference>
<dbReference type="EMBL" id="CP002467">
    <property type="protein sequence ID" value="ADV84602.1"/>
    <property type="molecule type" value="Genomic_DNA"/>
</dbReference>
<keyword evidence="1" id="KW-0808">Transferase</keyword>
<keyword evidence="3" id="KW-0902">Two-component regulatory system</keyword>
<proteinExistence type="predicted"/>
<dbReference type="GO" id="GO:0000155">
    <property type="term" value="F:phosphorelay sensor kinase activity"/>
    <property type="evidence" value="ECO:0007669"/>
    <property type="project" value="InterPro"/>
</dbReference>
<keyword evidence="4" id="KW-0812">Transmembrane</keyword>